<sequence>MQDSNCFWHTTLQDDVVIRRKLNLDILITTHTTSTTWQLIRAVEFEVSIAEKVRLMGNGMIKRLRNLKTLDCEPCSGDTKASKGVHQVLQPEVPDRGTLFGDVPQQIS</sequence>
<accession>E3NXM7</accession>
<dbReference type="EMBL" id="DS989954">
    <property type="protein sequence ID" value="EFP94326.1"/>
    <property type="molecule type" value="Genomic_DNA"/>
</dbReference>
<gene>
    <name evidence="1" type="ORF">PGTG_20280</name>
</gene>
<proteinExistence type="predicted"/>
<evidence type="ECO:0000313" key="1">
    <source>
        <dbReference type="EMBL" id="EFP94326.1"/>
    </source>
</evidence>
<keyword evidence="2" id="KW-1185">Reference proteome</keyword>
<dbReference type="RefSeq" id="XP_003338745.1">
    <property type="nucleotide sequence ID" value="XM_003338697.1"/>
</dbReference>
<dbReference type="Proteomes" id="UP000008783">
    <property type="component" value="Unassembled WGS sequence"/>
</dbReference>
<dbReference type="VEuPathDB" id="FungiDB:PGTG_20280"/>
<dbReference type="KEGG" id="pgr:PGTG_20280"/>
<evidence type="ECO:0000313" key="2">
    <source>
        <dbReference type="Proteomes" id="UP000008783"/>
    </source>
</evidence>
<dbReference type="HOGENOM" id="CLU_2198263_0_0_1"/>
<dbReference type="AlphaFoldDB" id="E3NXM7"/>
<reference evidence="2" key="2">
    <citation type="journal article" date="2011" name="Proc. Natl. Acad. Sci. U.S.A.">
        <title>Obligate biotrophy features unraveled by the genomic analysis of rust fungi.</title>
        <authorList>
            <person name="Duplessis S."/>
            <person name="Cuomo C.A."/>
            <person name="Lin Y.-C."/>
            <person name="Aerts A."/>
            <person name="Tisserant E."/>
            <person name="Veneault-Fourrey C."/>
            <person name="Joly D.L."/>
            <person name="Hacquard S."/>
            <person name="Amselem J."/>
            <person name="Cantarel B.L."/>
            <person name="Chiu R."/>
            <person name="Coutinho P.M."/>
            <person name="Feau N."/>
            <person name="Field M."/>
            <person name="Frey P."/>
            <person name="Gelhaye E."/>
            <person name="Goldberg J."/>
            <person name="Grabherr M.G."/>
            <person name="Kodira C.D."/>
            <person name="Kohler A."/>
            <person name="Kuees U."/>
            <person name="Lindquist E.A."/>
            <person name="Lucas S.M."/>
            <person name="Mago R."/>
            <person name="Mauceli E."/>
            <person name="Morin E."/>
            <person name="Murat C."/>
            <person name="Pangilinan J.L."/>
            <person name="Park R."/>
            <person name="Pearson M."/>
            <person name="Quesneville H."/>
            <person name="Rouhier N."/>
            <person name="Sakthikumar S."/>
            <person name="Salamov A.A."/>
            <person name="Schmutz J."/>
            <person name="Selles B."/>
            <person name="Shapiro H."/>
            <person name="Tanguay P."/>
            <person name="Tuskan G.A."/>
            <person name="Henrissat B."/>
            <person name="Van de Peer Y."/>
            <person name="Rouze P."/>
            <person name="Ellis J.G."/>
            <person name="Dodds P.N."/>
            <person name="Schein J.E."/>
            <person name="Zhong S."/>
            <person name="Hamelin R.C."/>
            <person name="Grigoriev I.V."/>
            <person name="Szabo L.J."/>
            <person name="Martin F."/>
        </authorList>
    </citation>
    <scope>NUCLEOTIDE SEQUENCE [LARGE SCALE GENOMIC DNA]</scope>
    <source>
        <strain evidence="2">CRL 75-36-700-3 / race SCCL</strain>
    </source>
</reference>
<dbReference type="InParanoid" id="E3NXM7"/>
<reference key="1">
    <citation type="submission" date="2007-01" db="EMBL/GenBank/DDBJ databases">
        <title>The Genome Sequence of Puccinia graminis f. sp. tritici Strain CRL 75-36-700-3.</title>
        <authorList>
            <consortium name="The Broad Institute Genome Sequencing Platform"/>
            <person name="Birren B."/>
            <person name="Lander E."/>
            <person name="Galagan J."/>
            <person name="Nusbaum C."/>
            <person name="Devon K."/>
            <person name="Cuomo C."/>
            <person name="Jaffe D."/>
            <person name="Butler J."/>
            <person name="Alvarez P."/>
            <person name="Gnerre S."/>
            <person name="Grabherr M."/>
            <person name="Mauceli E."/>
            <person name="Brockman W."/>
            <person name="Young S."/>
            <person name="LaButti K."/>
            <person name="Sykes S."/>
            <person name="DeCaprio D."/>
            <person name="Crawford M."/>
            <person name="Koehrsen M."/>
            <person name="Engels R."/>
            <person name="Montgomery P."/>
            <person name="Pearson M."/>
            <person name="Howarth C."/>
            <person name="Larson L."/>
            <person name="White J."/>
            <person name="Zeng Q."/>
            <person name="Kodira C."/>
            <person name="Yandava C."/>
            <person name="Alvarado L."/>
            <person name="O'Leary S."/>
            <person name="Szabo L."/>
            <person name="Dean R."/>
            <person name="Schein J."/>
        </authorList>
    </citation>
    <scope>NUCLEOTIDE SEQUENCE</scope>
    <source>
        <strain>CRL 75-36-700-3</strain>
    </source>
</reference>
<protein>
    <submittedName>
        <fullName evidence="1">Uncharacterized protein</fullName>
    </submittedName>
</protein>
<dbReference type="GeneID" id="10527455"/>
<organism evidence="1 2">
    <name type="scientific">Puccinia graminis f. sp. tritici (strain CRL 75-36-700-3 / race SCCL)</name>
    <name type="common">Black stem rust fungus</name>
    <dbReference type="NCBI Taxonomy" id="418459"/>
    <lineage>
        <taxon>Eukaryota</taxon>
        <taxon>Fungi</taxon>
        <taxon>Dikarya</taxon>
        <taxon>Basidiomycota</taxon>
        <taxon>Pucciniomycotina</taxon>
        <taxon>Pucciniomycetes</taxon>
        <taxon>Pucciniales</taxon>
        <taxon>Pucciniaceae</taxon>
        <taxon>Puccinia</taxon>
    </lineage>
</organism>
<name>E3NXM7_PUCGT</name>